<comment type="subcellular location">
    <subcellularLocation>
        <location evidence="1 9">Cell membrane</location>
        <topology evidence="1 9">Multi-pass membrane protein</topology>
    </subcellularLocation>
</comment>
<gene>
    <name evidence="9" type="primary">dctA</name>
    <name evidence="10" type="ORF">BIY29_05200</name>
</gene>
<dbReference type="Gene3D" id="1.10.3860.10">
    <property type="entry name" value="Sodium:dicarboxylate symporter"/>
    <property type="match status" value="1"/>
</dbReference>
<keyword evidence="5 9" id="KW-0812">Transmembrane</keyword>
<protein>
    <recommendedName>
        <fullName evidence="9">C4-dicarboxylate transport protein</fullName>
    </recommendedName>
</protein>
<dbReference type="NCBIfam" id="NF009587">
    <property type="entry name" value="PRK13027.1"/>
    <property type="match status" value="1"/>
</dbReference>
<dbReference type="Pfam" id="PF00375">
    <property type="entry name" value="SDF"/>
    <property type="match status" value="1"/>
</dbReference>
<comment type="caution">
    <text evidence="10">The sequence shown here is derived from an EMBL/GenBank/DDBJ whole genome shotgun (WGS) entry which is preliminary data.</text>
</comment>
<dbReference type="SUPFAM" id="SSF118215">
    <property type="entry name" value="Proton glutamate symport protein"/>
    <property type="match status" value="1"/>
</dbReference>
<keyword evidence="11" id="KW-1185">Reference proteome</keyword>
<dbReference type="PANTHER" id="PTHR42865">
    <property type="entry name" value="PROTON/GLUTAMATE-ASPARTATE SYMPORTER"/>
    <property type="match status" value="1"/>
</dbReference>
<evidence type="ECO:0000256" key="1">
    <source>
        <dbReference type="ARBA" id="ARBA00004651"/>
    </source>
</evidence>
<evidence type="ECO:0000313" key="10">
    <source>
        <dbReference type="EMBL" id="RLM26734.1"/>
    </source>
</evidence>
<keyword evidence="4 9" id="KW-1003">Cell membrane</keyword>
<dbReference type="GO" id="GO:0005886">
    <property type="term" value="C:plasma membrane"/>
    <property type="evidence" value="ECO:0007669"/>
    <property type="project" value="UniProtKB-SubCell"/>
</dbReference>
<dbReference type="OrthoDB" id="9766690at2"/>
<keyword evidence="6 9" id="KW-0769">Symport</keyword>
<dbReference type="RefSeq" id="WP_121574123.1">
    <property type="nucleotide sequence ID" value="NZ_MJLZ01000007.1"/>
</dbReference>
<evidence type="ECO:0000256" key="4">
    <source>
        <dbReference type="ARBA" id="ARBA00022475"/>
    </source>
</evidence>
<dbReference type="GO" id="GO:0070778">
    <property type="term" value="P:L-aspartate transmembrane transport"/>
    <property type="evidence" value="ECO:0007669"/>
    <property type="project" value="TreeGrafter"/>
</dbReference>
<evidence type="ECO:0000256" key="6">
    <source>
        <dbReference type="ARBA" id="ARBA00022847"/>
    </source>
</evidence>
<accession>A0A421DRM9</accession>
<organism evidence="10 11">
    <name type="scientific">Brenneria alni</name>
    <dbReference type="NCBI Taxonomy" id="71656"/>
    <lineage>
        <taxon>Bacteria</taxon>
        <taxon>Pseudomonadati</taxon>
        <taxon>Pseudomonadota</taxon>
        <taxon>Gammaproteobacteria</taxon>
        <taxon>Enterobacterales</taxon>
        <taxon>Pectobacteriaceae</taxon>
        <taxon>Brenneria</taxon>
    </lineage>
</organism>
<evidence type="ECO:0000256" key="3">
    <source>
        <dbReference type="ARBA" id="ARBA00022448"/>
    </source>
</evidence>
<feature type="transmembrane region" description="Helical" evidence="9">
    <location>
        <begin position="47"/>
        <end position="64"/>
    </location>
</feature>
<keyword evidence="3 9" id="KW-0813">Transport</keyword>
<keyword evidence="7 9" id="KW-1133">Transmembrane helix</keyword>
<dbReference type="FunFam" id="1.10.3860.10:FF:000001">
    <property type="entry name" value="C4-dicarboxylate transport protein"/>
    <property type="match status" value="1"/>
</dbReference>
<feature type="transmembrane region" description="Helical" evidence="9">
    <location>
        <begin position="220"/>
        <end position="242"/>
    </location>
</feature>
<name>A0A421DRM9_9GAMM</name>
<evidence type="ECO:0000256" key="8">
    <source>
        <dbReference type="ARBA" id="ARBA00023136"/>
    </source>
</evidence>
<dbReference type="NCBIfam" id="NF002461">
    <property type="entry name" value="PRK01663.1"/>
    <property type="match status" value="1"/>
</dbReference>
<sequence>MKTSIFKSLYFQVLTAITVGILLGHFYPELGEQMKPLGDGFVKLIKMIIAPVIFCTVVTGIAGMESMKSVGKTGAAALLYFEVVSTIALIIGLIVVNVVKPGAGMNVDPAALDASAVAVYTQQASQQGLIPFLMDVIPSSAVGAFASGNILQVLLFAVMFGFALHRLGPKGKMIFDVIESFSKVIFGIINMIMRLAPLGAFGAMAFTIGKYGVGTLVQLGQLIICFYVTCLLFVFLVLGSIAKATGFSIFKFIRYIKEELLIVLGTSSSESVLPRMLEKMEKVGCKKSVVGLVIPTGYSFNLDGTSIYLTMAAVFIAQATNSHMDIWHQITLLVVLLLSSKGAAGVTGSGFIVLAATLSAVGHLPVAGLALILGIDRFMSEARALTNLIGNGVATIVVAKYCHELDEKQMDAVLSGDKNKDDKAAEPTTLP</sequence>
<dbReference type="HAMAP" id="MF_01300">
    <property type="entry name" value="C4_dicarb_transport"/>
    <property type="match status" value="1"/>
</dbReference>
<dbReference type="EMBL" id="MJLZ01000007">
    <property type="protein sequence ID" value="RLM26734.1"/>
    <property type="molecule type" value="Genomic_DNA"/>
</dbReference>
<dbReference type="InterPro" id="IPR036458">
    <property type="entry name" value="Na:dicarbo_symporter_sf"/>
</dbReference>
<dbReference type="PRINTS" id="PR00173">
    <property type="entry name" value="EDTRNSPORT"/>
</dbReference>
<comment type="similarity">
    <text evidence="2 9">Belongs to the dicarboxylate/amino acid:cation symporter (DAACS) (TC 2.A.23) family.</text>
</comment>
<dbReference type="Proteomes" id="UP000285648">
    <property type="component" value="Unassembled WGS sequence"/>
</dbReference>
<feature type="transmembrane region" description="Helical" evidence="9">
    <location>
        <begin position="141"/>
        <end position="164"/>
    </location>
</feature>
<dbReference type="InterPro" id="IPR018107">
    <property type="entry name" value="Na-dicarboxylate_symporter_CS"/>
</dbReference>
<feature type="transmembrane region" description="Helical" evidence="9">
    <location>
        <begin position="350"/>
        <end position="373"/>
    </location>
</feature>
<feature type="transmembrane region" description="Helical" evidence="9">
    <location>
        <begin position="76"/>
        <end position="99"/>
    </location>
</feature>
<feature type="transmembrane region" description="Helical" evidence="9">
    <location>
        <begin position="9"/>
        <end position="27"/>
    </location>
</feature>
<dbReference type="InterPro" id="IPR001991">
    <property type="entry name" value="Na-dicarboxylate_symporter"/>
</dbReference>
<dbReference type="GO" id="GO:0015138">
    <property type="term" value="F:fumarate transmembrane transporter activity"/>
    <property type="evidence" value="ECO:0007669"/>
    <property type="project" value="TreeGrafter"/>
</dbReference>
<dbReference type="InterPro" id="IPR023954">
    <property type="entry name" value="C4_dicarb_transport"/>
</dbReference>
<evidence type="ECO:0000256" key="2">
    <source>
        <dbReference type="ARBA" id="ARBA00006148"/>
    </source>
</evidence>
<feature type="transmembrane region" description="Helical" evidence="9">
    <location>
        <begin position="326"/>
        <end position="344"/>
    </location>
</feature>
<dbReference type="PROSITE" id="PS00713">
    <property type="entry name" value="NA_DICARBOXYL_SYMP_1"/>
    <property type="match status" value="1"/>
</dbReference>
<comment type="function">
    <text evidence="9">Responsible for the transport of dicarboxylates such as succinate, fumarate, and malate across the membrane.</text>
</comment>
<evidence type="ECO:0000256" key="5">
    <source>
        <dbReference type="ARBA" id="ARBA00022692"/>
    </source>
</evidence>
<keyword evidence="8 9" id="KW-0472">Membrane</keyword>
<dbReference type="GO" id="GO:0015141">
    <property type="term" value="F:succinate transmembrane transporter activity"/>
    <property type="evidence" value="ECO:0007669"/>
    <property type="project" value="TreeGrafter"/>
</dbReference>
<dbReference type="PANTHER" id="PTHR42865:SF1">
    <property type="entry name" value="AEROBIC C4-DICARBOXYLATE TRANSPORT PROTEIN"/>
    <property type="match status" value="1"/>
</dbReference>
<dbReference type="GO" id="GO:0015366">
    <property type="term" value="F:malate:proton symporter activity"/>
    <property type="evidence" value="ECO:0007669"/>
    <property type="project" value="TreeGrafter"/>
</dbReference>
<evidence type="ECO:0000313" key="11">
    <source>
        <dbReference type="Proteomes" id="UP000285648"/>
    </source>
</evidence>
<evidence type="ECO:0000256" key="9">
    <source>
        <dbReference type="HAMAP-Rule" id="MF_01300"/>
    </source>
</evidence>
<dbReference type="PROSITE" id="PS00714">
    <property type="entry name" value="NA_DICARBOXYL_SYMP_2"/>
    <property type="match status" value="1"/>
</dbReference>
<reference evidence="10 11" key="1">
    <citation type="submission" date="2016-09" db="EMBL/GenBank/DDBJ databases">
        <authorList>
            <person name="Doonan J."/>
            <person name="Pachebat J.A."/>
            <person name="Golyshin P.N."/>
            <person name="Denman S."/>
            <person name="Mcdonald J.E."/>
        </authorList>
    </citation>
    <scope>NUCLEOTIDE SEQUENCE [LARGE SCALE GENOMIC DNA]</scope>
    <source>
        <strain evidence="10 11">NCPPB 3934</strain>
    </source>
</reference>
<dbReference type="AlphaFoldDB" id="A0A421DRM9"/>
<proteinExistence type="inferred from homology"/>
<evidence type="ECO:0000256" key="7">
    <source>
        <dbReference type="ARBA" id="ARBA00022989"/>
    </source>
</evidence>
<feature type="transmembrane region" description="Helical" evidence="9">
    <location>
        <begin position="184"/>
        <end position="208"/>
    </location>
</feature>